<dbReference type="STRING" id="1802485.A2V97_00930"/>
<gene>
    <name evidence="2" type="ORF">A2V97_00930</name>
</gene>
<organism evidence="2 3">
    <name type="scientific">Candidatus Woesebacteria bacterium RBG_16_42_24</name>
    <dbReference type="NCBI Taxonomy" id="1802485"/>
    <lineage>
        <taxon>Bacteria</taxon>
        <taxon>Candidatus Woeseibacteriota</taxon>
    </lineage>
</organism>
<evidence type="ECO:0000313" key="3">
    <source>
        <dbReference type="Proteomes" id="UP000177382"/>
    </source>
</evidence>
<protein>
    <recommendedName>
        <fullName evidence="1">Glycosyltransferase 2-like domain-containing protein</fullName>
    </recommendedName>
</protein>
<dbReference type="InterPro" id="IPR001173">
    <property type="entry name" value="Glyco_trans_2-like"/>
</dbReference>
<comment type="caution">
    <text evidence="2">The sequence shown here is derived from an EMBL/GenBank/DDBJ whole genome shotgun (WGS) entry which is preliminary data.</text>
</comment>
<sequence length="215" mass="23756">MKIFIVIPAFNEETRIGKVLSELRTRGFDFVVVDDGSKDKTSQVAKKYTPYVLRHSINLGKGAALKTGCLAAFKLGAEAAILMDSDGQHKASDLPKFVHALKTYDVVFGARDFKGTPAVRLLGNRLITILTSLLFGIKVGDILCGFKAFSRGAFNKIRWSSLGYSVETEIVALAGKNHLKYCEVPVATVYYDKFKGLTPETGLEILFDLILFRLR</sequence>
<name>A0A1F7XKT0_9BACT</name>
<feature type="domain" description="Glycosyltransferase 2-like" evidence="1">
    <location>
        <begin position="5"/>
        <end position="157"/>
    </location>
</feature>
<dbReference type="PANTHER" id="PTHR48090">
    <property type="entry name" value="UNDECAPRENYL-PHOSPHATE 4-DEOXY-4-FORMAMIDO-L-ARABINOSE TRANSFERASE-RELATED"/>
    <property type="match status" value="1"/>
</dbReference>
<dbReference type="Gene3D" id="3.90.550.10">
    <property type="entry name" value="Spore Coat Polysaccharide Biosynthesis Protein SpsA, Chain A"/>
    <property type="match status" value="1"/>
</dbReference>
<proteinExistence type="predicted"/>
<dbReference type="InterPro" id="IPR029044">
    <property type="entry name" value="Nucleotide-diphossugar_trans"/>
</dbReference>
<reference evidence="2 3" key="1">
    <citation type="journal article" date="2016" name="Nat. Commun.">
        <title>Thousands of microbial genomes shed light on interconnected biogeochemical processes in an aquifer system.</title>
        <authorList>
            <person name="Anantharaman K."/>
            <person name="Brown C.T."/>
            <person name="Hug L.A."/>
            <person name="Sharon I."/>
            <person name="Castelle C.J."/>
            <person name="Probst A.J."/>
            <person name="Thomas B.C."/>
            <person name="Singh A."/>
            <person name="Wilkins M.J."/>
            <person name="Karaoz U."/>
            <person name="Brodie E.L."/>
            <person name="Williams K.H."/>
            <person name="Hubbard S.S."/>
            <person name="Banfield J.F."/>
        </authorList>
    </citation>
    <scope>NUCLEOTIDE SEQUENCE [LARGE SCALE GENOMIC DNA]</scope>
</reference>
<accession>A0A1F7XKT0</accession>
<dbReference type="SUPFAM" id="SSF53448">
    <property type="entry name" value="Nucleotide-diphospho-sugar transferases"/>
    <property type="match status" value="1"/>
</dbReference>
<dbReference type="EMBL" id="MGFX01000002">
    <property type="protein sequence ID" value="OGM15593.1"/>
    <property type="molecule type" value="Genomic_DNA"/>
</dbReference>
<dbReference type="CDD" id="cd04179">
    <property type="entry name" value="DPM_DPG-synthase_like"/>
    <property type="match status" value="1"/>
</dbReference>
<evidence type="ECO:0000259" key="1">
    <source>
        <dbReference type="Pfam" id="PF00535"/>
    </source>
</evidence>
<dbReference type="AlphaFoldDB" id="A0A1F7XKT0"/>
<dbReference type="Pfam" id="PF00535">
    <property type="entry name" value="Glycos_transf_2"/>
    <property type="match status" value="1"/>
</dbReference>
<dbReference type="Proteomes" id="UP000177382">
    <property type="component" value="Unassembled WGS sequence"/>
</dbReference>
<dbReference type="InterPro" id="IPR050256">
    <property type="entry name" value="Glycosyltransferase_2"/>
</dbReference>
<evidence type="ECO:0000313" key="2">
    <source>
        <dbReference type="EMBL" id="OGM15593.1"/>
    </source>
</evidence>
<dbReference type="PANTHER" id="PTHR48090:SF7">
    <property type="entry name" value="RFBJ PROTEIN"/>
    <property type="match status" value="1"/>
</dbReference>